<dbReference type="GO" id="GO:0005524">
    <property type="term" value="F:ATP binding"/>
    <property type="evidence" value="ECO:0007669"/>
    <property type="project" value="UniProtKB-UniRule"/>
</dbReference>
<evidence type="ECO:0000313" key="14">
    <source>
        <dbReference type="EMBL" id="GEO11961.1"/>
    </source>
</evidence>
<protein>
    <recommendedName>
        <fullName evidence="11">Alanine--tRNA ligase</fullName>
        <ecNumber evidence="11">6.1.1.7</ecNumber>
    </recommendedName>
    <alternativeName>
        <fullName evidence="11">Alanyl-tRNA synthetase</fullName>
        <shortName evidence="11">AlaRS</shortName>
    </alternativeName>
</protein>
<feature type="coiled-coil region" evidence="12">
    <location>
        <begin position="723"/>
        <end position="750"/>
    </location>
</feature>
<dbReference type="FunFam" id="3.10.310.40:FF:000001">
    <property type="entry name" value="Alanine--tRNA ligase"/>
    <property type="match status" value="1"/>
</dbReference>
<evidence type="ECO:0000256" key="6">
    <source>
        <dbReference type="ARBA" id="ARBA00022833"/>
    </source>
</evidence>
<evidence type="ECO:0000256" key="1">
    <source>
        <dbReference type="ARBA" id="ARBA00008226"/>
    </source>
</evidence>
<keyword evidence="9 11" id="KW-0648">Protein biosynthesis</keyword>
<evidence type="ECO:0000256" key="9">
    <source>
        <dbReference type="ARBA" id="ARBA00022917"/>
    </source>
</evidence>
<comment type="cofactor">
    <cofactor evidence="11">
        <name>Zn(2+)</name>
        <dbReference type="ChEBI" id="CHEBI:29105"/>
    </cofactor>
    <text evidence="11">Binds 1 zinc ion per subunit.</text>
</comment>
<dbReference type="PANTHER" id="PTHR11777">
    <property type="entry name" value="ALANYL-TRNA SYNTHETASE"/>
    <property type="match status" value="1"/>
</dbReference>
<evidence type="ECO:0000259" key="13">
    <source>
        <dbReference type="PROSITE" id="PS50860"/>
    </source>
</evidence>
<dbReference type="RefSeq" id="WP_218029228.1">
    <property type="nucleotide sequence ID" value="NZ_BJYT01000034.1"/>
</dbReference>
<dbReference type="GO" id="GO:0006419">
    <property type="term" value="P:alanyl-tRNA aminoacylation"/>
    <property type="evidence" value="ECO:0007669"/>
    <property type="project" value="UniProtKB-UniRule"/>
</dbReference>
<dbReference type="Gene3D" id="2.40.30.130">
    <property type="match status" value="1"/>
</dbReference>
<dbReference type="AlphaFoldDB" id="A0A512BJ17"/>
<dbReference type="InterPro" id="IPR050058">
    <property type="entry name" value="Ala-tRNA_ligase"/>
</dbReference>
<dbReference type="Gene3D" id="3.30.930.10">
    <property type="entry name" value="Bira Bifunctional Protein, Domain 2"/>
    <property type="match status" value="1"/>
</dbReference>
<dbReference type="Pfam" id="PF02272">
    <property type="entry name" value="DHHA1"/>
    <property type="match status" value="1"/>
</dbReference>
<dbReference type="SUPFAM" id="SSF50447">
    <property type="entry name" value="Translation proteins"/>
    <property type="match status" value="1"/>
</dbReference>
<keyword evidence="6 11" id="KW-0862">Zinc</keyword>
<dbReference type="PANTHER" id="PTHR11777:SF9">
    <property type="entry name" value="ALANINE--TRNA LIGASE, CYTOPLASMIC"/>
    <property type="match status" value="1"/>
</dbReference>
<evidence type="ECO:0000256" key="8">
    <source>
        <dbReference type="ARBA" id="ARBA00022884"/>
    </source>
</evidence>
<gene>
    <name evidence="11 14" type="primary">alaS</name>
    <name evidence="14" type="ORF">SAE01_44570</name>
</gene>
<dbReference type="InterPro" id="IPR003156">
    <property type="entry name" value="DHHA1_dom"/>
</dbReference>
<comment type="subcellular location">
    <subcellularLocation>
        <location evidence="11">Cytoplasm</location>
    </subcellularLocation>
</comment>
<dbReference type="FunFam" id="3.30.980.10:FF:000004">
    <property type="entry name" value="Alanine--tRNA ligase, cytoplasmic"/>
    <property type="match status" value="1"/>
</dbReference>
<dbReference type="Proteomes" id="UP000321513">
    <property type="component" value="Unassembled WGS sequence"/>
</dbReference>
<keyword evidence="3 11" id="KW-0436">Ligase</keyword>
<dbReference type="InterPro" id="IPR012947">
    <property type="entry name" value="tRNA_SAD"/>
</dbReference>
<keyword evidence="10 11" id="KW-0030">Aminoacyl-tRNA synthetase</keyword>
<keyword evidence="11" id="KW-0963">Cytoplasm</keyword>
<reference evidence="14 15" key="1">
    <citation type="submission" date="2019-07" db="EMBL/GenBank/DDBJ databases">
        <title>Whole genome shotgun sequence of Segetibacter aerophilus NBRC 106135.</title>
        <authorList>
            <person name="Hosoyama A."/>
            <person name="Uohara A."/>
            <person name="Ohji S."/>
            <person name="Ichikawa N."/>
        </authorList>
    </citation>
    <scope>NUCLEOTIDE SEQUENCE [LARGE SCALE GENOMIC DNA]</scope>
    <source>
        <strain evidence="14 15">NBRC 106135</strain>
    </source>
</reference>
<dbReference type="NCBIfam" id="TIGR00344">
    <property type="entry name" value="alaS"/>
    <property type="match status" value="1"/>
</dbReference>
<dbReference type="InterPro" id="IPR018163">
    <property type="entry name" value="Thr/Ala-tRNA-synth_IIc_edit"/>
</dbReference>
<dbReference type="FunFam" id="3.30.930.10:FF:000011">
    <property type="entry name" value="Alanine--tRNA ligase, cytoplasmic"/>
    <property type="match status" value="1"/>
</dbReference>
<evidence type="ECO:0000256" key="4">
    <source>
        <dbReference type="ARBA" id="ARBA00022723"/>
    </source>
</evidence>
<keyword evidence="7 11" id="KW-0067">ATP-binding</keyword>
<dbReference type="Gene3D" id="3.10.310.40">
    <property type="match status" value="1"/>
</dbReference>
<keyword evidence="5 11" id="KW-0547">Nucleotide-binding</keyword>
<evidence type="ECO:0000256" key="5">
    <source>
        <dbReference type="ARBA" id="ARBA00022741"/>
    </source>
</evidence>
<dbReference type="Pfam" id="PF01411">
    <property type="entry name" value="tRNA-synt_2c"/>
    <property type="match status" value="1"/>
</dbReference>
<evidence type="ECO:0000313" key="15">
    <source>
        <dbReference type="Proteomes" id="UP000321513"/>
    </source>
</evidence>
<dbReference type="InterPro" id="IPR018165">
    <property type="entry name" value="Ala-tRNA-synth_IIc_core"/>
</dbReference>
<feature type="binding site" evidence="11">
    <location>
        <position position="669"/>
    </location>
    <ligand>
        <name>Zn(2+)</name>
        <dbReference type="ChEBI" id="CHEBI:29105"/>
    </ligand>
</feature>
<dbReference type="Gene3D" id="3.30.980.10">
    <property type="entry name" value="Threonyl-trna Synthetase, Chain A, domain 2"/>
    <property type="match status" value="1"/>
</dbReference>
<dbReference type="CDD" id="cd00673">
    <property type="entry name" value="AlaRS_core"/>
    <property type="match status" value="1"/>
</dbReference>
<evidence type="ECO:0000256" key="11">
    <source>
        <dbReference type="HAMAP-Rule" id="MF_00036"/>
    </source>
</evidence>
<name>A0A512BJ17_9BACT</name>
<keyword evidence="4 11" id="KW-0479">Metal-binding</keyword>
<keyword evidence="2 11" id="KW-0820">tRNA-binding</keyword>
<accession>A0A512BJ17</accession>
<dbReference type="InterPro" id="IPR023033">
    <property type="entry name" value="Ala_tRNA_ligase_euk/bac"/>
</dbReference>
<feature type="domain" description="Alanyl-transfer RNA synthetases family profile" evidence="13">
    <location>
        <begin position="2"/>
        <end position="708"/>
    </location>
</feature>
<dbReference type="PRINTS" id="PR00980">
    <property type="entry name" value="TRNASYNTHALA"/>
</dbReference>
<keyword evidence="8 11" id="KW-0694">RNA-binding</keyword>
<proteinExistence type="inferred from homology"/>
<feature type="binding site" evidence="11">
    <location>
        <position position="566"/>
    </location>
    <ligand>
        <name>Zn(2+)</name>
        <dbReference type="ChEBI" id="CHEBI:29105"/>
    </ligand>
</feature>
<dbReference type="GO" id="GO:0008270">
    <property type="term" value="F:zinc ion binding"/>
    <property type="evidence" value="ECO:0007669"/>
    <property type="project" value="UniProtKB-UniRule"/>
</dbReference>
<dbReference type="Pfam" id="PF07973">
    <property type="entry name" value="tRNA_SAD"/>
    <property type="match status" value="1"/>
</dbReference>
<dbReference type="InterPro" id="IPR018162">
    <property type="entry name" value="Ala-tRNA-ligase_IIc_anticod-bd"/>
</dbReference>
<dbReference type="HAMAP" id="MF_00036_B">
    <property type="entry name" value="Ala_tRNA_synth_B"/>
    <property type="match status" value="1"/>
</dbReference>
<comment type="function">
    <text evidence="11">Catalyzes the attachment of alanine to tRNA(Ala) in a two-step reaction: alanine is first activated by ATP to form Ala-AMP and then transferred to the acceptor end of tRNA(Ala). Also edits incorrectly charged Ser-tRNA(Ala) and Gly-tRNA(Ala) via its editing domain.</text>
</comment>
<dbReference type="GO" id="GO:0004813">
    <property type="term" value="F:alanine-tRNA ligase activity"/>
    <property type="evidence" value="ECO:0007669"/>
    <property type="project" value="UniProtKB-UniRule"/>
</dbReference>
<dbReference type="InterPro" id="IPR002318">
    <property type="entry name" value="Ala-tRNA-lgiase_IIc"/>
</dbReference>
<comment type="similarity">
    <text evidence="1 11">Belongs to the class-II aminoacyl-tRNA synthetase family.</text>
</comment>
<evidence type="ECO:0000256" key="2">
    <source>
        <dbReference type="ARBA" id="ARBA00022555"/>
    </source>
</evidence>
<comment type="caution">
    <text evidence="14">The sequence shown here is derived from an EMBL/GenBank/DDBJ whole genome shotgun (WGS) entry which is preliminary data.</text>
</comment>
<comment type="catalytic activity">
    <reaction evidence="11">
        <text>tRNA(Ala) + L-alanine + ATP = L-alanyl-tRNA(Ala) + AMP + diphosphate</text>
        <dbReference type="Rhea" id="RHEA:12540"/>
        <dbReference type="Rhea" id="RHEA-COMP:9657"/>
        <dbReference type="Rhea" id="RHEA-COMP:9923"/>
        <dbReference type="ChEBI" id="CHEBI:30616"/>
        <dbReference type="ChEBI" id="CHEBI:33019"/>
        <dbReference type="ChEBI" id="CHEBI:57972"/>
        <dbReference type="ChEBI" id="CHEBI:78442"/>
        <dbReference type="ChEBI" id="CHEBI:78497"/>
        <dbReference type="ChEBI" id="CHEBI:456215"/>
        <dbReference type="EC" id="6.1.1.7"/>
    </reaction>
</comment>
<dbReference type="InterPro" id="IPR045864">
    <property type="entry name" value="aa-tRNA-synth_II/BPL/LPL"/>
</dbReference>
<organism evidence="14 15">
    <name type="scientific">Segetibacter aerophilus</name>
    <dbReference type="NCBI Taxonomy" id="670293"/>
    <lineage>
        <taxon>Bacteria</taxon>
        <taxon>Pseudomonadati</taxon>
        <taxon>Bacteroidota</taxon>
        <taxon>Chitinophagia</taxon>
        <taxon>Chitinophagales</taxon>
        <taxon>Chitinophagaceae</taxon>
        <taxon>Segetibacter</taxon>
    </lineage>
</organism>
<dbReference type="EMBL" id="BJYT01000034">
    <property type="protein sequence ID" value="GEO11961.1"/>
    <property type="molecule type" value="Genomic_DNA"/>
</dbReference>
<dbReference type="Gene3D" id="3.30.54.20">
    <property type="match status" value="1"/>
</dbReference>
<dbReference type="GO" id="GO:0005737">
    <property type="term" value="C:cytoplasm"/>
    <property type="evidence" value="ECO:0007669"/>
    <property type="project" value="UniProtKB-SubCell"/>
</dbReference>
<dbReference type="GO" id="GO:0002161">
    <property type="term" value="F:aminoacyl-tRNA deacylase activity"/>
    <property type="evidence" value="ECO:0007669"/>
    <property type="project" value="TreeGrafter"/>
</dbReference>
<feature type="binding site" evidence="11">
    <location>
        <position position="665"/>
    </location>
    <ligand>
        <name>Zn(2+)</name>
        <dbReference type="ChEBI" id="CHEBI:29105"/>
    </ligand>
</feature>
<evidence type="ECO:0000256" key="7">
    <source>
        <dbReference type="ARBA" id="ARBA00022840"/>
    </source>
</evidence>
<dbReference type="EC" id="6.1.1.7" evidence="11"/>
<dbReference type="SMART" id="SM00863">
    <property type="entry name" value="tRNA_SAD"/>
    <property type="match status" value="1"/>
</dbReference>
<dbReference type="GO" id="GO:0000049">
    <property type="term" value="F:tRNA binding"/>
    <property type="evidence" value="ECO:0007669"/>
    <property type="project" value="UniProtKB-KW"/>
</dbReference>
<keyword evidence="12" id="KW-0175">Coiled coil</keyword>
<dbReference type="InterPro" id="IPR009000">
    <property type="entry name" value="Transl_B-barrel_sf"/>
</dbReference>
<dbReference type="SUPFAM" id="SSF101353">
    <property type="entry name" value="Putative anticodon-binding domain of alanyl-tRNA synthetase (AlaRS)"/>
    <property type="match status" value="1"/>
</dbReference>
<dbReference type="InterPro" id="IPR018164">
    <property type="entry name" value="Ala-tRNA-synth_IIc_N"/>
</dbReference>
<keyword evidence="15" id="KW-1185">Reference proteome</keyword>
<comment type="domain">
    <text evidence="11">Consists of three domains; the N-terminal catalytic domain, the editing domain and the C-terminal C-Ala domain. The editing domain removes incorrectly charged amino acids, while the C-Ala domain, along with tRNA(Ala), serves as a bridge to cooperatively bring together the editing and aminoacylation centers thus stimulating deacylation of misacylated tRNAs.</text>
</comment>
<evidence type="ECO:0000256" key="12">
    <source>
        <dbReference type="SAM" id="Coils"/>
    </source>
</evidence>
<evidence type="ECO:0000256" key="3">
    <source>
        <dbReference type="ARBA" id="ARBA00022598"/>
    </source>
</evidence>
<dbReference type="PROSITE" id="PS50860">
    <property type="entry name" value="AA_TRNA_LIGASE_II_ALA"/>
    <property type="match status" value="1"/>
</dbReference>
<evidence type="ECO:0000256" key="10">
    <source>
        <dbReference type="ARBA" id="ARBA00023146"/>
    </source>
</evidence>
<dbReference type="SUPFAM" id="SSF55186">
    <property type="entry name" value="ThrRS/AlaRS common domain"/>
    <property type="match status" value="1"/>
</dbReference>
<dbReference type="SUPFAM" id="SSF55681">
    <property type="entry name" value="Class II aaRS and biotin synthetases"/>
    <property type="match status" value="1"/>
</dbReference>
<sequence length="872" mass="97728">MMTSAEIRKQFLNFFAQKEHLIVASAPIVVKNDPTLLFTNAGMNQFKDYFLGNKKPESKRVADTQKCLRVSGKHNDLEEVGVDTYHHTMFEMLGNWSFGDYFKAEAIAWSWELLTQVYKLEKDRLYVTIFEGSEKENLPKDEEAFNEWRKVIDEDRIILGNKKDNFWEMGDTGPCGPCTEIHVDCRSDEERKAVPGKGLVNNDHPQVIEIWNNVFIQFNRLKNGDLEALPSRHVDTGMGLERLVRVLQQKSSNYDTDLFTGTIAEVEKLTGKKYTNTDEKKDVAFRVIADHIRAIAFSIADGQLPSNTGAGYVIRRILRRAVRYYYSYLDYKQPLLFELMPVLGLQFQTVFPELYSQLDFVTKVVKEEEEGFLRTLEKGLKKMDELMSQTSNRVIDGKAAFELFDTYGFPIDLTRLIGSENNLQVDEEGFEKELQQQKTRSRAATAIDTEDWVVLDDTSSTAFVGYDSLEAKSKVARYRKVKAKGKEAFQLVLNTTPFYAESGGQVGDKGLLIFGPETIEVIDTKKENNLTIHFTEKLPGEIDTEVIARVDKTLRTNTEANHSATHLLHAALRKVLGTHVAQKGSLVNNEHLRFDFSHFSKVTDAEVAEIEAIVNQKIRENVPVVIKQMSKEEAVRLGAMALFGEKYGNVVRVVIIDPNYSIELCGGTHVGSTGELGFFKITHEAAVAAGVRRIEAVSGNAAEQIINEHFSSLHEIKELLKNPKDVKKAVENLQAENAELKKKIESLEAKQLAALKPGLLLQMEQVNGINFLGQTVEVSNTEGLKKLCLDLKQDLQNYVVVLAAKADGKAHVVIMLDETVAATKNLEAPKIIKEHIAPLIKGGGGGQKTLATAGGQDVSNLIKVIERVKALL</sequence>
<feature type="binding site" evidence="11">
    <location>
        <position position="562"/>
    </location>
    <ligand>
        <name>Zn(2+)</name>
        <dbReference type="ChEBI" id="CHEBI:29105"/>
    </ligand>
</feature>